<dbReference type="AlphaFoldDB" id="A0A7J6X123"/>
<comment type="caution">
    <text evidence="1">The sequence shown here is derived from an EMBL/GenBank/DDBJ whole genome shotgun (WGS) entry which is preliminary data.</text>
</comment>
<evidence type="ECO:0000313" key="1">
    <source>
        <dbReference type="EMBL" id="KAF5202420.1"/>
    </source>
</evidence>
<sequence>MRFGRDVKLNWLSVPLRFILERFRVVTVLGALLQAMPVQLQRFGILVMDQELSKGGGGEGKEVFHLIKASASVVGVDSVLKGR</sequence>
<proteinExistence type="predicted"/>
<evidence type="ECO:0000313" key="2">
    <source>
        <dbReference type="Proteomes" id="UP000554482"/>
    </source>
</evidence>
<feature type="non-terminal residue" evidence="1">
    <location>
        <position position="83"/>
    </location>
</feature>
<keyword evidence="2" id="KW-1185">Reference proteome</keyword>
<reference evidence="1 2" key="1">
    <citation type="submission" date="2020-06" db="EMBL/GenBank/DDBJ databases">
        <title>Transcriptomic and genomic resources for Thalictrum thalictroides and T. hernandezii: Facilitating candidate gene discovery in an emerging model plant lineage.</title>
        <authorList>
            <person name="Arias T."/>
            <person name="Riano-Pachon D.M."/>
            <person name="Di Stilio V.S."/>
        </authorList>
    </citation>
    <scope>NUCLEOTIDE SEQUENCE [LARGE SCALE GENOMIC DNA]</scope>
    <source>
        <strain evidence="2">cv. WT478/WT964</strain>
        <tissue evidence="1">Leaves</tissue>
    </source>
</reference>
<dbReference type="EMBL" id="JABWDY010008138">
    <property type="protein sequence ID" value="KAF5202420.1"/>
    <property type="molecule type" value="Genomic_DNA"/>
</dbReference>
<dbReference type="Proteomes" id="UP000554482">
    <property type="component" value="Unassembled WGS sequence"/>
</dbReference>
<gene>
    <name evidence="1" type="ORF">FRX31_007993</name>
</gene>
<organism evidence="1 2">
    <name type="scientific">Thalictrum thalictroides</name>
    <name type="common">Rue-anemone</name>
    <name type="synonym">Anemone thalictroides</name>
    <dbReference type="NCBI Taxonomy" id="46969"/>
    <lineage>
        <taxon>Eukaryota</taxon>
        <taxon>Viridiplantae</taxon>
        <taxon>Streptophyta</taxon>
        <taxon>Embryophyta</taxon>
        <taxon>Tracheophyta</taxon>
        <taxon>Spermatophyta</taxon>
        <taxon>Magnoliopsida</taxon>
        <taxon>Ranunculales</taxon>
        <taxon>Ranunculaceae</taxon>
        <taxon>Thalictroideae</taxon>
        <taxon>Thalictrum</taxon>
    </lineage>
</organism>
<name>A0A7J6X123_THATH</name>
<accession>A0A7J6X123</accession>
<protein>
    <submittedName>
        <fullName evidence="1">Uncharacterized protein</fullName>
    </submittedName>
</protein>